<dbReference type="AlphaFoldDB" id="A0A4U6R7L9"/>
<dbReference type="InterPro" id="IPR037107">
    <property type="entry name" value="Put_OMP_sf"/>
</dbReference>
<sequence>MLMRASPTLFVSLALLTFSVTAQADTFNIAWDNDLLTGSDRGYTNGVKLSYLTATADNRQRKSSRLARYASDSLGFLPGIDQLEKKQALAVSLRQLIVTPEDISANEPRLNDLPYAGYLAVSTTLWSWDTNSITGYGAHLGVVGPESGAAASQKWVHKLTGSEEPNGWDFQLGTDVVGGVQAAHARKVAQSGSPDGLEQEVSLISSARLSSFRTDGRVGVVWRIGQHLPVNFVPDYAGTASTIGLPGALSARRHGWSVFIGLGLEFVPYSYLDANSAPYQFDESLVQGQAGIGGTWQWNQLQLALILRATTGEEDSNKDNFNFGSLSMTWAL</sequence>
<dbReference type="EMBL" id="SZYH01000001">
    <property type="protein sequence ID" value="TKV69749.1"/>
    <property type="molecule type" value="Genomic_DNA"/>
</dbReference>
<name>A0A4U6R7L9_9GAMM</name>
<dbReference type="Gene3D" id="2.40.128.140">
    <property type="entry name" value="Outer membrane protein"/>
    <property type="match status" value="1"/>
</dbReference>
<comment type="caution">
    <text evidence="2">The sequence shown here is derived from an EMBL/GenBank/DDBJ whole genome shotgun (WGS) entry which is preliminary data.</text>
</comment>
<feature type="chain" id="PRO_5020455347" evidence="1">
    <location>
        <begin position="25"/>
        <end position="332"/>
    </location>
</feature>
<proteinExistence type="predicted"/>
<dbReference type="OrthoDB" id="9776275at2"/>
<reference evidence="2 3" key="1">
    <citation type="submission" date="2019-05" db="EMBL/GenBank/DDBJ databases">
        <title>Marinobacter panjinensis sp. nov., a moderately halophilic bacterium isolated from sea tidal flat environment.</title>
        <authorList>
            <person name="Yang W."/>
            <person name="An M."/>
            <person name="He W."/>
            <person name="Luo X."/>
            <person name="Zhu L."/>
            <person name="Chen G."/>
            <person name="Zhang Y."/>
            <person name="Wang Y."/>
        </authorList>
    </citation>
    <scope>NUCLEOTIDE SEQUENCE [LARGE SCALE GENOMIC DNA]</scope>
    <source>
        <strain evidence="2 3">PJ-16</strain>
    </source>
</reference>
<evidence type="ECO:0000313" key="3">
    <source>
        <dbReference type="Proteomes" id="UP000308488"/>
    </source>
</evidence>
<keyword evidence="1" id="KW-0732">Signal</keyword>
<evidence type="ECO:0000256" key="1">
    <source>
        <dbReference type="SAM" id="SignalP"/>
    </source>
</evidence>
<dbReference type="Proteomes" id="UP000308488">
    <property type="component" value="Unassembled WGS sequence"/>
</dbReference>
<dbReference type="InterPro" id="IPR018707">
    <property type="entry name" value="LpxR"/>
</dbReference>
<keyword evidence="3" id="KW-1185">Reference proteome</keyword>
<organism evidence="2 3">
    <name type="scientific">Marinobacter panjinensis</name>
    <dbReference type="NCBI Taxonomy" id="2576384"/>
    <lineage>
        <taxon>Bacteria</taxon>
        <taxon>Pseudomonadati</taxon>
        <taxon>Pseudomonadota</taxon>
        <taxon>Gammaproteobacteria</taxon>
        <taxon>Pseudomonadales</taxon>
        <taxon>Marinobacteraceae</taxon>
        <taxon>Marinobacter</taxon>
    </lineage>
</organism>
<feature type="signal peptide" evidence="1">
    <location>
        <begin position="1"/>
        <end position="24"/>
    </location>
</feature>
<protein>
    <submittedName>
        <fullName evidence="2">Lipid A deacylase LpxR family protein</fullName>
    </submittedName>
</protein>
<accession>A0A4U6R7L9</accession>
<gene>
    <name evidence="2" type="ORF">FDP08_15130</name>
</gene>
<evidence type="ECO:0000313" key="2">
    <source>
        <dbReference type="EMBL" id="TKV69749.1"/>
    </source>
</evidence>
<dbReference type="Pfam" id="PF09982">
    <property type="entry name" value="LpxR"/>
    <property type="match status" value="1"/>
</dbReference>